<evidence type="ECO:0000256" key="1">
    <source>
        <dbReference type="ARBA" id="ARBA00022574"/>
    </source>
</evidence>
<dbReference type="InterPro" id="IPR011009">
    <property type="entry name" value="Kinase-like_dom_sf"/>
</dbReference>
<dbReference type="InterPro" id="IPR055442">
    <property type="entry name" value="Beta-prop_EML-like_2nd"/>
</dbReference>
<dbReference type="PROSITE" id="PS50082">
    <property type="entry name" value="WD_REPEATS_2"/>
    <property type="match status" value="7"/>
</dbReference>
<dbReference type="OrthoDB" id="5782056at2"/>
<dbReference type="SUPFAM" id="SSF50978">
    <property type="entry name" value="WD40 repeat-like"/>
    <property type="match status" value="1"/>
</dbReference>
<evidence type="ECO:0000313" key="8">
    <source>
        <dbReference type="Proteomes" id="UP000276103"/>
    </source>
</evidence>
<dbReference type="GO" id="GO:0004672">
    <property type="term" value="F:protein kinase activity"/>
    <property type="evidence" value="ECO:0007669"/>
    <property type="project" value="InterPro"/>
</dbReference>
<dbReference type="Pfam" id="PF23414">
    <property type="entry name" value="Beta-prop_EML_2"/>
    <property type="match status" value="1"/>
</dbReference>
<protein>
    <recommendedName>
        <fullName evidence="6">Protein kinase domain-containing protein</fullName>
    </recommendedName>
</protein>
<dbReference type="Gene3D" id="2.130.10.10">
    <property type="entry name" value="YVTN repeat-like/Quinoprotein amine dehydrogenase"/>
    <property type="match status" value="3"/>
</dbReference>
<feature type="compositionally biased region" description="Polar residues" evidence="4">
    <location>
        <begin position="656"/>
        <end position="665"/>
    </location>
</feature>
<dbReference type="SMART" id="SM00220">
    <property type="entry name" value="S_TKc"/>
    <property type="match status" value="1"/>
</dbReference>
<comment type="caution">
    <text evidence="7">The sequence shown here is derived from an EMBL/GenBank/DDBJ whole genome shotgun (WGS) entry which is preliminary data.</text>
</comment>
<dbReference type="PROSITE" id="PS50011">
    <property type="entry name" value="PROTEIN_KINASE_DOM"/>
    <property type="match status" value="1"/>
</dbReference>
<evidence type="ECO:0000259" key="6">
    <source>
        <dbReference type="PROSITE" id="PS50011"/>
    </source>
</evidence>
<feature type="region of interest" description="Disordered" evidence="4">
    <location>
        <begin position="656"/>
        <end position="682"/>
    </location>
</feature>
<dbReference type="InterPro" id="IPR020472">
    <property type="entry name" value="WD40_PAC1"/>
</dbReference>
<feature type="domain" description="Protein kinase" evidence="6">
    <location>
        <begin position="1"/>
        <end position="300"/>
    </location>
</feature>
<feature type="repeat" description="WD" evidence="3">
    <location>
        <begin position="569"/>
        <end position="610"/>
    </location>
</feature>
<dbReference type="Gene3D" id="1.10.510.10">
    <property type="entry name" value="Transferase(Phosphotransferase) domain 1"/>
    <property type="match status" value="1"/>
</dbReference>
<organism evidence="7 8">
    <name type="scientific">Trichormus variabilis SAG 1403-4b</name>
    <dbReference type="NCBI Taxonomy" id="447716"/>
    <lineage>
        <taxon>Bacteria</taxon>
        <taxon>Bacillati</taxon>
        <taxon>Cyanobacteriota</taxon>
        <taxon>Cyanophyceae</taxon>
        <taxon>Nostocales</taxon>
        <taxon>Nostocaceae</taxon>
        <taxon>Trichormus</taxon>
    </lineage>
</organism>
<gene>
    <name evidence="7" type="ORF">DSM107003_15000</name>
</gene>
<dbReference type="Proteomes" id="UP000276103">
    <property type="component" value="Unassembled WGS sequence"/>
</dbReference>
<dbReference type="InterPro" id="IPR019775">
    <property type="entry name" value="WD40_repeat_CS"/>
</dbReference>
<dbReference type="PROSITE" id="PS00678">
    <property type="entry name" value="WD_REPEATS_1"/>
    <property type="match status" value="6"/>
</dbReference>
<dbReference type="SMART" id="SM00320">
    <property type="entry name" value="WD40"/>
    <property type="match status" value="7"/>
</dbReference>
<feature type="transmembrane region" description="Helical" evidence="5">
    <location>
        <begin position="712"/>
        <end position="731"/>
    </location>
</feature>
<dbReference type="InterPro" id="IPR000719">
    <property type="entry name" value="Prot_kinase_dom"/>
</dbReference>
<evidence type="ECO:0000313" key="7">
    <source>
        <dbReference type="EMBL" id="RUS98412.1"/>
    </source>
</evidence>
<evidence type="ECO:0000256" key="2">
    <source>
        <dbReference type="ARBA" id="ARBA00022737"/>
    </source>
</evidence>
<feature type="repeat" description="WD" evidence="3">
    <location>
        <begin position="359"/>
        <end position="400"/>
    </location>
</feature>
<keyword evidence="1 3" id="KW-0853">WD repeat</keyword>
<name>A0A433UX44_ANAVA</name>
<keyword evidence="5" id="KW-0812">Transmembrane</keyword>
<accession>A0A433UX44</accession>
<dbReference type="Pfam" id="PF00400">
    <property type="entry name" value="WD40"/>
    <property type="match status" value="3"/>
</dbReference>
<dbReference type="CDD" id="cd00200">
    <property type="entry name" value="WD40"/>
    <property type="match status" value="1"/>
</dbReference>
<feature type="repeat" description="WD" evidence="3">
    <location>
        <begin position="527"/>
        <end position="568"/>
    </location>
</feature>
<dbReference type="EMBL" id="RSCM01000003">
    <property type="protein sequence ID" value="RUS98412.1"/>
    <property type="molecule type" value="Genomic_DNA"/>
</dbReference>
<keyword evidence="2" id="KW-0677">Repeat</keyword>
<dbReference type="RefSeq" id="WP_127053334.1">
    <property type="nucleotide sequence ID" value="NZ_RSCM01000003.1"/>
</dbReference>
<dbReference type="PROSITE" id="PS50294">
    <property type="entry name" value="WD_REPEATS_REGION"/>
    <property type="match status" value="7"/>
</dbReference>
<feature type="repeat" description="WD" evidence="3">
    <location>
        <begin position="485"/>
        <end position="526"/>
    </location>
</feature>
<dbReference type="AlphaFoldDB" id="A0A433UX44"/>
<dbReference type="InterPro" id="IPR001680">
    <property type="entry name" value="WD40_rpt"/>
</dbReference>
<evidence type="ECO:0000256" key="5">
    <source>
        <dbReference type="SAM" id="Phobius"/>
    </source>
</evidence>
<dbReference type="SUPFAM" id="SSF56112">
    <property type="entry name" value="Protein kinase-like (PK-like)"/>
    <property type="match status" value="1"/>
</dbReference>
<proteinExistence type="predicted"/>
<keyword evidence="8" id="KW-1185">Reference proteome</keyword>
<dbReference type="PANTHER" id="PTHR44019:SF8">
    <property type="entry name" value="POC1 CENTRIOLAR PROTEIN HOMOLOG"/>
    <property type="match status" value="1"/>
</dbReference>
<dbReference type="InterPro" id="IPR050505">
    <property type="entry name" value="WDR55/POC1"/>
</dbReference>
<dbReference type="PRINTS" id="PR00320">
    <property type="entry name" value="GPROTEINBRPT"/>
</dbReference>
<keyword evidence="5" id="KW-1133">Transmembrane helix</keyword>
<evidence type="ECO:0000256" key="4">
    <source>
        <dbReference type="SAM" id="MobiDB-lite"/>
    </source>
</evidence>
<dbReference type="InterPro" id="IPR036322">
    <property type="entry name" value="WD40_repeat_dom_sf"/>
</dbReference>
<sequence>MTVLTCAITGKSITLLGEAINSGEAKVWRTNLKGYLAKIYHEPTPERVRKLAVMISHPPKDPNSHLHHISFAWPKSVLRDANGNYVGFLMPEVKGARQLLDIYNPQRRHKLKLGINWKFLHVTALNIASFIAALHESGYVLGDIKPQNILVNNRALPSIIDTDSFQVKNPKNGKVYRCLVGSEGYTPPELIGQDIASIEQTEIHDRFRLAVIIYQLLFGGNSPFQGKWAGAGEIPQPNELIRQGLWLYSPNSLIQPVDRTITLDIVHSEVKKCFLKCFNDGYKNPHLRPTAKEWMEALKVASNGLNICEIVDSHYYSQTYGKCYWCDRYTNLGVDIFGIDKPQEQPTICAKKVAGILTINGHSNPINSIVYSPNGNNLASAGRDQVIKLWNTSTGGLIKILTGHSDWVNSLVYSPDGKILVSGSRDKTIKVWNVSTGREIRILSDHNNSVCSLAFSPDGNTLASGSADKTIKLWNVSTGKVITTLKGHSDSILSLSYSPDGKILVSGSADNTIKLWDISTSKVIYTLLGHDNWVRSLAYSPDGKIIASGSSDTTIKLWNVSTGKVIFTLTGHSDSVPSLAFSPDGKILASGSGDKTIKLWNISIGRTINTLKGHSNSVRSLAFSPDGKTVASGSADNTIKIWPILSQTIPSLPNAISQSISSHPSTPAKKPVSSPPAIPPSKPVSLRTYNSQSQAVFKPQISVINKQKYQRYGGIILVFCLLVFSYFLTLAGNNNQKNNLPNQEIPNEGINSLASLWRLTQSWT</sequence>
<feature type="repeat" description="WD" evidence="3">
    <location>
        <begin position="611"/>
        <end position="642"/>
    </location>
</feature>
<dbReference type="GO" id="GO:0005524">
    <property type="term" value="F:ATP binding"/>
    <property type="evidence" value="ECO:0007669"/>
    <property type="project" value="InterPro"/>
</dbReference>
<dbReference type="PANTHER" id="PTHR44019">
    <property type="entry name" value="WD REPEAT-CONTAINING PROTEIN 55"/>
    <property type="match status" value="1"/>
</dbReference>
<dbReference type="InterPro" id="IPR015943">
    <property type="entry name" value="WD40/YVTN_repeat-like_dom_sf"/>
</dbReference>
<reference evidence="7 8" key="1">
    <citation type="journal article" date="2019" name="Genome Biol. Evol.">
        <title>Day and night: Metabolic profiles and evolutionary relationships of six axenic non-marine cyanobacteria.</title>
        <authorList>
            <person name="Will S.E."/>
            <person name="Henke P."/>
            <person name="Boedeker C."/>
            <person name="Huang S."/>
            <person name="Brinkmann H."/>
            <person name="Rohde M."/>
            <person name="Jarek M."/>
            <person name="Friedl T."/>
            <person name="Seufert S."/>
            <person name="Schumacher M."/>
            <person name="Overmann J."/>
            <person name="Neumann-Schaal M."/>
            <person name="Petersen J."/>
        </authorList>
    </citation>
    <scope>NUCLEOTIDE SEQUENCE [LARGE SCALE GENOMIC DNA]</scope>
    <source>
        <strain evidence="7 8">SAG 1403-4b</strain>
    </source>
</reference>
<feature type="repeat" description="WD" evidence="3">
    <location>
        <begin position="443"/>
        <end position="484"/>
    </location>
</feature>
<feature type="repeat" description="WD" evidence="3">
    <location>
        <begin position="401"/>
        <end position="442"/>
    </location>
</feature>
<feature type="compositionally biased region" description="Pro residues" evidence="4">
    <location>
        <begin position="673"/>
        <end position="682"/>
    </location>
</feature>
<evidence type="ECO:0000256" key="3">
    <source>
        <dbReference type="PROSITE-ProRule" id="PRU00221"/>
    </source>
</evidence>
<dbReference type="Pfam" id="PF00069">
    <property type="entry name" value="Pkinase"/>
    <property type="match status" value="1"/>
</dbReference>
<keyword evidence="5" id="KW-0472">Membrane</keyword>